<name>A0ABV6XAL5_9ACTN</name>
<dbReference type="EMBL" id="JBHEZY010000018">
    <property type="protein sequence ID" value="MFC1435335.1"/>
    <property type="molecule type" value="Genomic_DNA"/>
</dbReference>
<evidence type="ECO:0000313" key="1">
    <source>
        <dbReference type="EMBL" id="MFC1435335.1"/>
    </source>
</evidence>
<gene>
    <name evidence="1" type="ORF">ACEZDB_32315</name>
</gene>
<evidence type="ECO:0000313" key="2">
    <source>
        <dbReference type="Proteomes" id="UP001592530"/>
    </source>
</evidence>
<protein>
    <submittedName>
        <fullName evidence="1">Uncharacterized protein</fullName>
    </submittedName>
</protein>
<dbReference type="Proteomes" id="UP001592530">
    <property type="component" value="Unassembled WGS sequence"/>
</dbReference>
<reference evidence="1 2" key="1">
    <citation type="submission" date="2024-09" db="EMBL/GenBank/DDBJ databases">
        <authorList>
            <person name="Lee S.D."/>
        </authorList>
    </citation>
    <scope>NUCLEOTIDE SEQUENCE [LARGE SCALE GENOMIC DNA]</scope>
    <source>
        <strain evidence="1 2">N1-3</strain>
    </source>
</reference>
<dbReference type="RefSeq" id="WP_380558305.1">
    <property type="nucleotide sequence ID" value="NZ_JBHEZY010000018.1"/>
</dbReference>
<sequence>MRSGRKIKVFCEHDGHNERCCIAWFELRGEDLYWGPGSSGPRHGPHEFPGGSTIEYDVPADLSSLPADTWKVSQHTSGLMHTNSDLDGPVSTDAYIGSVLQVRQLQLIASCITKPLSEMEEYRRSPTRNGARPIRYAIPDRYWNHRHYFEFYHLPEGPVTWPAPWLTIGGVELCGDSSAPAHMTFANDDGTGKADVDLILAVKHQVLSGDFSSWRPDAGFWIQYIPPAPGVSLGSDAAPGT</sequence>
<comment type="caution">
    <text evidence="1">The sequence shown here is derived from an EMBL/GenBank/DDBJ whole genome shotgun (WGS) entry which is preliminary data.</text>
</comment>
<accession>A0ABV6XAL5</accession>
<organism evidence="1 2">
    <name type="scientific">Streptacidiphilus alkalitolerans</name>
    <dbReference type="NCBI Taxonomy" id="3342712"/>
    <lineage>
        <taxon>Bacteria</taxon>
        <taxon>Bacillati</taxon>
        <taxon>Actinomycetota</taxon>
        <taxon>Actinomycetes</taxon>
        <taxon>Kitasatosporales</taxon>
        <taxon>Streptomycetaceae</taxon>
        <taxon>Streptacidiphilus</taxon>
    </lineage>
</organism>
<proteinExistence type="predicted"/>